<dbReference type="PIRSF" id="PIRSF006769">
    <property type="entry name" value="RibD"/>
    <property type="match status" value="1"/>
</dbReference>
<evidence type="ECO:0000256" key="7">
    <source>
        <dbReference type="ARBA" id="ARBA00023002"/>
    </source>
</evidence>
<feature type="domain" description="CMP/dCMP-type deaminase" evidence="13">
    <location>
        <begin position="6"/>
        <end position="123"/>
    </location>
</feature>
<evidence type="ECO:0000256" key="8">
    <source>
        <dbReference type="ARBA" id="ARBA00023268"/>
    </source>
</evidence>
<comment type="catalytic activity">
    <reaction evidence="9">
        <text>5-amino-6-(5-phospho-D-ribitylamino)uracil + NADP(+) = 5-amino-6-(5-phospho-D-ribosylamino)uracil + NADPH + H(+)</text>
        <dbReference type="Rhea" id="RHEA:17845"/>
        <dbReference type="ChEBI" id="CHEBI:15378"/>
        <dbReference type="ChEBI" id="CHEBI:57783"/>
        <dbReference type="ChEBI" id="CHEBI:58349"/>
        <dbReference type="ChEBI" id="CHEBI:58421"/>
        <dbReference type="ChEBI" id="CHEBI:58453"/>
        <dbReference type="EC" id="1.1.1.193"/>
    </reaction>
</comment>
<proteinExistence type="inferred from homology"/>
<dbReference type="GO" id="GO:0009231">
    <property type="term" value="P:riboflavin biosynthetic process"/>
    <property type="evidence" value="ECO:0007669"/>
    <property type="project" value="UniProtKB-KW"/>
</dbReference>
<dbReference type="PANTHER" id="PTHR38011:SF7">
    <property type="entry name" value="2,5-DIAMINO-6-RIBOSYLAMINO-4(3H)-PYRIMIDINONE 5'-PHOSPHATE REDUCTASE"/>
    <property type="match status" value="1"/>
</dbReference>
<comment type="function">
    <text evidence="1 9">Converts 2,5-diamino-6-(ribosylamino)-4(3h)-pyrimidinone 5'-phosphate into 5-amino-6-(ribosylamino)-2,4(1h,3h)-pyrimidinedione 5'-phosphate.</text>
</comment>
<comment type="pathway">
    <text evidence="3 9">Cofactor biosynthesis; riboflavin biosynthesis; 5-amino-6-(D-ribitylamino)uracil from GTP: step 3/4.</text>
</comment>
<feature type="active site" description="Proton donor" evidence="10">
    <location>
        <position position="57"/>
    </location>
</feature>
<keyword evidence="8" id="KW-0511">Multifunctional enzyme</keyword>
<evidence type="ECO:0000256" key="4">
    <source>
        <dbReference type="ARBA" id="ARBA00005259"/>
    </source>
</evidence>
<dbReference type="InterPro" id="IPR016193">
    <property type="entry name" value="Cytidine_deaminase-like"/>
</dbReference>
<feature type="binding site" evidence="11">
    <location>
        <position position="192"/>
    </location>
    <ligand>
        <name>substrate</name>
    </ligand>
</feature>
<keyword evidence="9 12" id="KW-0862">Zinc</keyword>
<feature type="binding site" evidence="11">
    <location>
        <position position="178"/>
    </location>
    <ligand>
        <name>NADP(+)</name>
        <dbReference type="ChEBI" id="CHEBI:58349"/>
    </ligand>
</feature>
<dbReference type="InterPro" id="IPR050765">
    <property type="entry name" value="Riboflavin_Biosynth_HTPR"/>
</dbReference>
<evidence type="ECO:0000256" key="6">
    <source>
        <dbReference type="ARBA" id="ARBA00022857"/>
    </source>
</evidence>
<evidence type="ECO:0000256" key="1">
    <source>
        <dbReference type="ARBA" id="ARBA00002151"/>
    </source>
</evidence>
<sequence length="353" mass="39945">MTNTPDNDHHWISRCFDLARRGIGAVSPNPPVGAVLVYDNRILGEGFHTRFGGPHAEVEAFRSVADADRHLIPKATLYVSLEPCCITGKTPPCTDLILREGVMDVRISTTDPNPLIANKGVELLRSKGINVITGILEKEGMELIRSFQTNILHHRPYVILKWAQSKNGYIGKPDEKIWLSHPYTNIWTHKKRSMVDAIMVGARTVLNDDPQLTTRDYEGRSPHRVIYDPNGILSTKFRVFNDDGCRVFYFSKEENFKVSGNHIIKFSLTDDSLHPEQILKALFLERIGILLIEGGAYLHNLFIEQHAWDEAWVIRTENELNAGIKAPVVKGRLKDQYDIGSDQILTILNDMNL</sequence>
<feature type="binding site" evidence="11">
    <location>
        <position position="293"/>
    </location>
    <ligand>
        <name>substrate</name>
    </ligand>
</feature>
<dbReference type="EMBL" id="JADKGY010000029">
    <property type="protein sequence ID" value="MBK9984078.1"/>
    <property type="molecule type" value="Genomic_DNA"/>
</dbReference>
<reference evidence="14 15" key="1">
    <citation type="submission" date="2020-10" db="EMBL/GenBank/DDBJ databases">
        <title>Connecting structure to function with the recovery of over 1000 high-quality activated sludge metagenome-assembled genomes encoding full-length rRNA genes using long-read sequencing.</title>
        <authorList>
            <person name="Singleton C.M."/>
            <person name="Petriglieri F."/>
            <person name="Kristensen J.M."/>
            <person name="Kirkegaard R.H."/>
            <person name="Michaelsen T.Y."/>
            <person name="Andersen M.H."/>
            <person name="Karst S.M."/>
            <person name="Dueholm M.S."/>
            <person name="Nielsen P.H."/>
            <person name="Albertsen M."/>
        </authorList>
    </citation>
    <scope>NUCLEOTIDE SEQUENCE [LARGE SCALE GENOMIC DNA]</scope>
    <source>
        <strain evidence="14">Ribe_18-Q3-R11-54_MAXAC.273</strain>
    </source>
</reference>
<keyword evidence="9 12" id="KW-0479">Metal-binding</keyword>
<dbReference type="GO" id="GO:0008835">
    <property type="term" value="F:diaminohydroxyphosphoribosylaminopyrimidine deaminase activity"/>
    <property type="evidence" value="ECO:0007669"/>
    <property type="project" value="UniProtKB-EC"/>
</dbReference>
<dbReference type="Proteomes" id="UP000808337">
    <property type="component" value="Unassembled WGS sequence"/>
</dbReference>
<keyword evidence="7 9" id="KW-0560">Oxidoreductase</keyword>
<dbReference type="InterPro" id="IPR002734">
    <property type="entry name" value="RibDG_C"/>
</dbReference>
<evidence type="ECO:0000259" key="13">
    <source>
        <dbReference type="PROSITE" id="PS51747"/>
    </source>
</evidence>
<feature type="binding site" evidence="12">
    <location>
        <position position="55"/>
    </location>
    <ligand>
        <name>Zn(2+)</name>
        <dbReference type="ChEBI" id="CHEBI:29105"/>
        <note>catalytic</note>
    </ligand>
</feature>
<comment type="caution">
    <text evidence="14">The sequence shown here is derived from an EMBL/GenBank/DDBJ whole genome shotgun (WGS) entry which is preliminary data.</text>
</comment>
<keyword evidence="9" id="KW-0686">Riboflavin biosynthesis</keyword>
<dbReference type="InterPro" id="IPR004794">
    <property type="entry name" value="Eubact_RibD"/>
</dbReference>
<evidence type="ECO:0000313" key="15">
    <source>
        <dbReference type="Proteomes" id="UP000808337"/>
    </source>
</evidence>
<accession>A0A9D7SVP1</accession>
<dbReference type="GO" id="GO:0046872">
    <property type="term" value="F:metal ion binding"/>
    <property type="evidence" value="ECO:0007669"/>
    <property type="project" value="UniProtKB-KW"/>
</dbReference>
<evidence type="ECO:0000256" key="9">
    <source>
        <dbReference type="PIRNR" id="PIRNR006769"/>
    </source>
</evidence>
<evidence type="ECO:0000256" key="5">
    <source>
        <dbReference type="ARBA" id="ARBA00007417"/>
    </source>
</evidence>
<dbReference type="PROSITE" id="PS51747">
    <property type="entry name" value="CYT_DCMP_DEAMINASES_2"/>
    <property type="match status" value="1"/>
</dbReference>
<evidence type="ECO:0000256" key="10">
    <source>
        <dbReference type="PIRSR" id="PIRSR006769-1"/>
    </source>
</evidence>
<dbReference type="AlphaFoldDB" id="A0A9D7SVP1"/>
<feature type="binding site" evidence="11">
    <location>
        <position position="212"/>
    </location>
    <ligand>
        <name>substrate</name>
    </ligand>
</feature>
<gene>
    <name evidence="14" type="primary">ribD</name>
    <name evidence="14" type="ORF">IPP15_17200</name>
</gene>
<feature type="binding site" evidence="11">
    <location>
        <position position="208"/>
    </location>
    <ligand>
        <name>NADP(+)</name>
        <dbReference type="ChEBI" id="CHEBI:58349"/>
    </ligand>
</feature>
<keyword evidence="6 9" id="KW-0521">NADP</keyword>
<comment type="similarity">
    <text evidence="4 9">In the N-terminal section; belongs to the cytidine and deoxycytidylate deaminase family.</text>
</comment>
<evidence type="ECO:0000256" key="11">
    <source>
        <dbReference type="PIRSR" id="PIRSR006769-2"/>
    </source>
</evidence>
<evidence type="ECO:0000256" key="12">
    <source>
        <dbReference type="PIRSR" id="PIRSR006769-3"/>
    </source>
</evidence>
<evidence type="ECO:0000256" key="2">
    <source>
        <dbReference type="ARBA" id="ARBA00004882"/>
    </source>
</evidence>
<comment type="catalytic activity">
    <reaction evidence="9">
        <text>2,5-diamino-6-hydroxy-4-(5-phosphoribosylamino)-pyrimidine + H2O + H(+) = 5-amino-6-(5-phospho-D-ribosylamino)uracil + NH4(+)</text>
        <dbReference type="Rhea" id="RHEA:21868"/>
        <dbReference type="ChEBI" id="CHEBI:15377"/>
        <dbReference type="ChEBI" id="CHEBI:15378"/>
        <dbReference type="ChEBI" id="CHEBI:28938"/>
        <dbReference type="ChEBI" id="CHEBI:58453"/>
        <dbReference type="ChEBI" id="CHEBI:58614"/>
        <dbReference type="EC" id="3.5.4.26"/>
    </reaction>
</comment>
<protein>
    <recommendedName>
        <fullName evidence="9">Riboflavin biosynthesis protein RibD</fullName>
    </recommendedName>
    <domain>
        <recommendedName>
            <fullName evidence="9">Diaminohydroxyphosphoribosylaminopyrimidine deaminase</fullName>
            <shortName evidence="9">DRAP deaminase</shortName>
            <ecNumber evidence="9">3.5.4.26</ecNumber>
        </recommendedName>
        <alternativeName>
            <fullName evidence="9">Riboflavin-specific deaminase</fullName>
        </alternativeName>
    </domain>
    <domain>
        <recommendedName>
            <fullName evidence="9">5-amino-6-(5-phosphoribosylamino)uracil reductase</fullName>
            <ecNumber evidence="9">1.1.1.193</ecNumber>
        </recommendedName>
        <alternativeName>
            <fullName evidence="9">HTP reductase</fullName>
        </alternativeName>
    </domain>
</protein>
<feature type="binding site" evidence="12">
    <location>
        <position position="93"/>
    </location>
    <ligand>
        <name>Zn(2+)</name>
        <dbReference type="ChEBI" id="CHEBI:29105"/>
        <note>catalytic</note>
    </ligand>
</feature>
<dbReference type="PANTHER" id="PTHR38011">
    <property type="entry name" value="DIHYDROFOLATE REDUCTASE FAMILY PROTEIN (AFU_ORTHOLOGUE AFUA_8G06820)"/>
    <property type="match status" value="1"/>
</dbReference>
<dbReference type="Pfam" id="PF01872">
    <property type="entry name" value="RibD_C"/>
    <property type="match status" value="1"/>
</dbReference>
<comment type="pathway">
    <text evidence="2 9">Cofactor biosynthesis; riboflavin biosynthesis; 5-amino-6-(D-ribitylamino)uracil from GTP: step 2/4.</text>
</comment>
<feature type="binding site" evidence="11">
    <location>
        <position position="163"/>
    </location>
    <ligand>
        <name>NADP(+)</name>
        <dbReference type="ChEBI" id="CHEBI:58349"/>
    </ligand>
</feature>
<evidence type="ECO:0000256" key="3">
    <source>
        <dbReference type="ARBA" id="ARBA00004910"/>
    </source>
</evidence>
<keyword evidence="9 14" id="KW-0378">Hydrolase</keyword>
<comment type="cofactor">
    <cofactor evidence="9 12">
        <name>Zn(2+)</name>
        <dbReference type="ChEBI" id="CHEBI:29105"/>
    </cofactor>
    <text evidence="9 12">Binds 1 zinc ion.</text>
</comment>
<comment type="similarity">
    <text evidence="5 9">In the C-terminal section; belongs to the HTP reductase family.</text>
</comment>
<dbReference type="InterPro" id="IPR002125">
    <property type="entry name" value="CMP_dCMP_dom"/>
</dbReference>
<feature type="binding site" evidence="12">
    <location>
        <position position="84"/>
    </location>
    <ligand>
        <name>Zn(2+)</name>
        <dbReference type="ChEBI" id="CHEBI:29105"/>
        <note>catalytic</note>
    </ligand>
</feature>
<feature type="binding site" evidence="11">
    <location>
        <position position="204"/>
    </location>
    <ligand>
        <name>NADP(+)</name>
        <dbReference type="ChEBI" id="CHEBI:58349"/>
    </ligand>
</feature>
<evidence type="ECO:0000313" key="14">
    <source>
        <dbReference type="EMBL" id="MBK9984078.1"/>
    </source>
</evidence>
<organism evidence="14 15">
    <name type="scientific">Candidatus Opimibacter skivensis</name>
    <dbReference type="NCBI Taxonomy" id="2982028"/>
    <lineage>
        <taxon>Bacteria</taxon>
        <taxon>Pseudomonadati</taxon>
        <taxon>Bacteroidota</taxon>
        <taxon>Saprospiria</taxon>
        <taxon>Saprospirales</taxon>
        <taxon>Saprospiraceae</taxon>
        <taxon>Candidatus Opimibacter</taxon>
    </lineage>
</organism>
<dbReference type="Pfam" id="PF00383">
    <property type="entry name" value="dCMP_cyt_deam_1"/>
    <property type="match status" value="1"/>
</dbReference>
<dbReference type="CDD" id="cd01284">
    <property type="entry name" value="Riboflavin_deaminase-reductase"/>
    <property type="match status" value="1"/>
</dbReference>
<dbReference type="EC" id="1.1.1.193" evidence="9"/>
<dbReference type="EC" id="3.5.4.26" evidence="9"/>
<dbReference type="NCBIfam" id="TIGR00326">
    <property type="entry name" value="eubact_ribD"/>
    <property type="match status" value="1"/>
</dbReference>
<dbReference type="GO" id="GO:0008703">
    <property type="term" value="F:5-amino-6-(5-phosphoribosylamino)uracil reductase activity"/>
    <property type="evidence" value="ECO:0007669"/>
    <property type="project" value="UniProtKB-EC"/>
</dbReference>
<dbReference type="InterPro" id="IPR024072">
    <property type="entry name" value="DHFR-like_dom_sf"/>
</dbReference>
<name>A0A9D7SVP1_9BACT</name>
<dbReference type="SUPFAM" id="SSF53927">
    <property type="entry name" value="Cytidine deaminase-like"/>
    <property type="match status" value="1"/>
</dbReference>
<dbReference type="SUPFAM" id="SSF53597">
    <property type="entry name" value="Dihydrofolate reductase-like"/>
    <property type="match status" value="1"/>
</dbReference>
<dbReference type="Gene3D" id="3.40.430.10">
    <property type="entry name" value="Dihydrofolate Reductase, subunit A"/>
    <property type="match status" value="1"/>
</dbReference>
<feature type="binding site" evidence="11">
    <location>
        <position position="215"/>
    </location>
    <ligand>
        <name>substrate</name>
    </ligand>
</feature>
<dbReference type="Gene3D" id="3.40.140.10">
    <property type="entry name" value="Cytidine Deaminase, domain 2"/>
    <property type="match status" value="1"/>
</dbReference>